<dbReference type="Pfam" id="PF12597">
    <property type="entry name" value="Cox20"/>
    <property type="match status" value="1"/>
</dbReference>
<protein>
    <recommendedName>
        <fullName evidence="3">Cytochrome c oxidase assembly protein COX20, mitochondrial</fullName>
    </recommendedName>
</protein>
<dbReference type="GO" id="GO:0033617">
    <property type="term" value="P:mitochondrial respiratory chain complex IV assembly"/>
    <property type="evidence" value="ECO:0007669"/>
    <property type="project" value="InterPro"/>
</dbReference>
<comment type="similarity">
    <text evidence="2">Belongs to the COX20 family.</text>
</comment>
<dbReference type="AlphaFoldDB" id="A0A397V323"/>
<comment type="caution">
    <text evidence="10">The sequence shown here is derived from an EMBL/GenBank/DDBJ whole genome shotgun (WGS) entry which is preliminary data.</text>
</comment>
<proteinExistence type="inferred from homology"/>
<dbReference type="STRING" id="44941.A0A397V323"/>
<dbReference type="GO" id="GO:0005743">
    <property type="term" value="C:mitochondrial inner membrane"/>
    <property type="evidence" value="ECO:0007669"/>
    <property type="project" value="UniProtKB-SubCell"/>
</dbReference>
<reference evidence="10 11" key="1">
    <citation type="submission" date="2018-06" db="EMBL/GenBank/DDBJ databases">
        <title>Comparative genomics reveals the genomic features of Rhizophagus irregularis, R. cerebriforme, R. diaphanum and Gigaspora rosea, and their symbiotic lifestyle signature.</title>
        <authorList>
            <person name="Morin E."/>
            <person name="San Clemente H."/>
            <person name="Chen E.C.H."/>
            <person name="De La Providencia I."/>
            <person name="Hainaut M."/>
            <person name="Kuo A."/>
            <person name="Kohler A."/>
            <person name="Murat C."/>
            <person name="Tang N."/>
            <person name="Roy S."/>
            <person name="Loubradou J."/>
            <person name="Henrissat B."/>
            <person name="Grigoriev I.V."/>
            <person name="Corradi N."/>
            <person name="Roux C."/>
            <person name="Martin F.M."/>
        </authorList>
    </citation>
    <scope>NUCLEOTIDE SEQUENCE [LARGE SCALE GENOMIC DNA]</scope>
    <source>
        <strain evidence="10 11">DAOM 194757</strain>
    </source>
</reference>
<gene>
    <name evidence="10" type="ORF">C2G38_2192451</name>
</gene>
<accession>A0A397V323</accession>
<sequence length="140" mass="15697">MDKDGTKSSETQKFDYMKPDKIQQPRPSDIAEIMKNISIDDFKNVGKMACFRGSLLNGIGGGATIGALRYIQKGNILSASNWAVGSFVLISIGSWEYCRRKRRLQHENMLVVVQKLNDLKRQKAQEKAAENAEKIDSDTT</sequence>
<keyword evidence="7" id="KW-0496">Mitochondrion</keyword>
<dbReference type="EMBL" id="QKWP01000746">
    <property type="protein sequence ID" value="RIB15409.1"/>
    <property type="molecule type" value="Genomic_DNA"/>
</dbReference>
<evidence type="ECO:0000313" key="11">
    <source>
        <dbReference type="Proteomes" id="UP000266673"/>
    </source>
</evidence>
<evidence type="ECO:0000256" key="8">
    <source>
        <dbReference type="ARBA" id="ARBA00023136"/>
    </source>
</evidence>
<name>A0A397V323_9GLOM</name>
<dbReference type="Proteomes" id="UP000266673">
    <property type="component" value="Unassembled WGS sequence"/>
</dbReference>
<comment type="subcellular location">
    <subcellularLocation>
        <location evidence="1">Mitochondrion inner membrane</location>
    </subcellularLocation>
</comment>
<organism evidence="10 11">
    <name type="scientific">Gigaspora rosea</name>
    <dbReference type="NCBI Taxonomy" id="44941"/>
    <lineage>
        <taxon>Eukaryota</taxon>
        <taxon>Fungi</taxon>
        <taxon>Fungi incertae sedis</taxon>
        <taxon>Mucoromycota</taxon>
        <taxon>Glomeromycotina</taxon>
        <taxon>Glomeromycetes</taxon>
        <taxon>Diversisporales</taxon>
        <taxon>Gigasporaceae</taxon>
        <taxon>Gigaspora</taxon>
    </lineage>
</organism>
<evidence type="ECO:0000256" key="1">
    <source>
        <dbReference type="ARBA" id="ARBA00004273"/>
    </source>
</evidence>
<dbReference type="PRINTS" id="PR02049">
    <property type="entry name" value="PROTEINF36A"/>
</dbReference>
<keyword evidence="11" id="KW-1185">Reference proteome</keyword>
<dbReference type="InterPro" id="IPR022533">
    <property type="entry name" value="Cox20"/>
</dbReference>
<evidence type="ECO:0000256" key="6">
    <source>
        <dbReference type="ARBA" id="ARBA00022989"/>
    </source>
</evidence>
<evidence type="ECO:0000256" key="2">
    <source>
        <dbReference type="ARBA" id="ARBA00009575"/>
    </source>
</evidence>
<keyword evidence="4 9" id="KW-0812">Transmembrane</keyword>
<dbReference type="PIRSF" id="PIRSF007871">
    <property type="entry name" value="Cox20"/>
    <property type="match status" value="1"/>
</dbReference>
<feature type="transmembrane region" description="Helical" evidence="9">
    <location>
        <begin position="79"/>
        <end position="98"/>
    </location>
</feature>
<dbReference type="PANTHER" id="PTHR31586">
    <property type="entry name" value="CYTOCHROME C OXIDASE PROTEIN 20"/>
    <property type="match status" value="1"/>
</dbReference>
<keyword evidence="8 9" id="KW-0472">Membrane</keyword>
<evidence type="ECO:0000256" key="4">
    <source>
        <dbReference type="ARBA" id="ARBA00022692"/>
    </source>
</evidence>
<evidence type="ECO:0000256" key="3">
    <source>
        <dbReference type="ARBA" id="ARBA00017689"/>
    </source>
</evidence>
<dbReference type="PANTHER" id="PTHR31586:SF1">
    <property type="entry name" value="CYTOCHROME C OXIDASE ASSEMBLY PROTEIN COX20, MITOCHONDRIAL"/>
    <property type="match status" value="1"/>
</dbReference>
<dbReference type="OrthoDB" id="14603at2759"/>
<evidence type="ECO:0000313" key="10">
    <source>
        <dbReference type="EMBL" id="RIB15409.1"/>
    </source>
</evidence>
<evidence type="ECO:0000256" key="7">
    <source>
        <dbReference type="ARBA" id="ARBA00023128"/>
    </source>
</evidence>
<evidence type="ECO:0000256" key="9">
    <source>
        <dbReference type="SAM" id="Phobius"/>
    </source>
</evidence>
<keyword evidence="5" id="KW-0999">Mitochondrion inner membrane</keyword>
<evidence type="ECO:0000256" key="5">
    <source>
        <dbReference type="ARBA" id="ARBA00022792"/>
    </source>
</evidence>
<keyword evidence="6 9" id="KW-1133">Transmembrane helix</keyword>